<dbReference type="InterPro" id="IPR007696">
    <property type="entry name" value="DNA_mismatch_repair_MutS_core"/>
</dbReference>
<evidence type="ECO:0000313" key="9">
    <source>
        <dbReference type="Proteomes" id="UP000887159"/>
    </source>
</evidence>
<evidence type="ECO:0000256" key="1">
    <source>
        <dbReference type="ARBA" id="ARBA00006271"/>
    </source>
</evidence>
<evidence type="ECO:0000259" key="7">
    <source>
        <dbReference type="PROSITE" id="PS00486"/>
    </source>
</evidence>
<dbReference type="GO" id="GO:0005524">
    <property type="term" value="F:ATP binding"/>
    <property type="evidence" value="ECO:0007669"/>
    <property type="project" value="UniProtKB-KW"/>
</dbReference>
<dbReference type="SMART" id="SM00534">
    <property type="entry name" value="MUTSac"/>
    <property type="match status" value="1"/>
</dbReference>
<gene>
    <name evidence="8" type="primary">MSH4</name>
    <name evidence="8" type="ORF">TNCV_2607122</name>
</gene>
<dbReference type="FunFam" id="1.10.1420.10:FF:000013">
    <property type="entry name" value="mutS protein homolog 4"/>
    <property type="match status" value="1"/>
</dbReference>
<dbReference type="InterPro" id="IPR000432">
    <property type="entry name" value="DNA_mismatch_repair_MutS_C"/>
</dbReference>
<dbReference type="PANTHER" id="PTHR11361">
    <property type="entry name" value="DNA MISMATCH REPAIR PROTEIN MUTS FAMILY MEMBER"/>
    <property type="match status" value="1"/>
</dbReference>
<dbReference type="GO" id="GO:0030983">
    <property type="term" value="F:mismatched DNA binding"/>
    <property type="evidence" value="ECO:0007669"/>
    <property type="project" value="InterPro"/>
</dbReference>
<dbReference type="InterPro" id="IPR007861">
    <property type="entry name" value="DNA_mismatch_repair_MutS_clamp"/>
</dbReference>
<dbReference type="Pfam" id="PF05190">
    <property type="entry name" value="MutS_IV"/>
    <property type="match status" value="1"/>
</dbReference>
<reference evidence="8" key="1">
    <citation type="submission" date="2020-08" db="EMBL/GenBank/DDBJ databases">
        <title>Multicomponent nature underlies the extraordinary mechanical properties of spider dragline silk.</title>
        <authorList>
            <person name="Kono N."/>
            <person name="Nakamura H."/>
            <person name="Mori M."/>
            <person name="Yoshida Y."/>
            <person name="Ohtoshi R."/>
            <person name="Malay A.D."/>
            <person name="Moran D.A.P."/>
            <person name="Tomita M."/>
            <person name="Numata K."/>
            <person name="Arakawa K."/>
        </authorList>
    </citation>
    <scope>NUCLEOTIDE SEQUENCE</scope>
</reference>
<dbReference type="GO" id="GO:0005634">
    <property type="term" value="C:nucleus"/>
    <property type="evidence" value="ECO:0007669"/>
    <property type="project" value="TreeGrafter"/>
</dbReference>
<dbReference type="SUPFAM" id="SSF48334">
    <property type="entry name" value="DNA repair protein MutS, domain III"/>
    <property type="match status" value="1"/>
</dbReference>
<dbReference type="InterPro" id="IPR036187">
    <property type="entry name" value="DNA_mismatch_repair_MutS_sf"/>
</dbReference>
<dbReference type="Pfam" id="PF05192">
    <property type="entry name" value="MutS_III"/>
    <property type="match status" value="1"/>
</dbReference>
<dbReference type="PROSITE" id="PS00486">
    <property type="entry name" value="DNA_MISMATCH_REPAIR_2"/>
    <property type="match status" value="1"/>
</dbReference>
<evidence type="ECO:0000256" key="5">
    <source>
        <dbReference type="ARBA" id="ARBA00023254"/>
    </source>
</evidence>
<evidence type="ECO:0000256" key="4">
    <source>
        <dbReference type="ARBA" id="ARBA00023125"/>
    </source>
</evidence>
<dbReference type="Gene3D" id="1.10.1420.10">
    <property type="match status" value="2"/>
</dbReference>
<dbReference type="SUPFAM" id="SSF52540">
    <property type="entry name" value="P-loop containing nucleoside triphosphate hydrolases"/>
    <property type="match status" value="1"/>
</dbReference>
<dbReference type="Pfam" id="PF00488">
    <property type="entry name" value="MutS_V"/>
    <property type="match status" value="1"/>
</dbReference>
<dbReference type="InterPro" id="IPR027417">
    <property type="entry name" value="P-loop_NTPase"/>
</dbReference>
<organism evidence="8 9">
    <name type="scientific">Trichonephila clavipes</name>
    <name type="common">Golden silk orbweaver</name>
    <name type="synonym">Nephila clavipes</name>
    <dbReference type="NCBI Taxonomy" id="2585209"/>
    <lineage>
        <taxon>Eukaryota</taxon>
        <taxon>Metazoa</taxon>
        <taxon>Ecdysozoa</taxon>
        <taxon>Arthropoda</taxon>
        <taxon>Chelicerata</taxon>
        <taxon>Arachnida</taxon>
        <taxon>Araneae</taxon>
        <taxon>Araneomorphae</taxon>
        <taxon>Entelegynae</taxon>
        <taxon>Araneoidea</taxon>
        <taxon>Nephilidae</taxon>
        <taxon>Trichonephila</taxon>
    </lineage>
</organism>
<evidence type="ECO:0000313" key="8">
    <source>
        <dbReference type="EMBL" id="GFY01528.1"/>
    </source>
</evidence>
<dbReference type="Proteomes" id="UP000887159">
    <property type="component" value="Unassembled WGS sequence"/>
</dbReference>
<name>A0A8X6RYJ4_TRICX</name>
<protein>
    <submittedName>
        <fullName evidence="8">MutS protein homolog 4</fullName>
    </submittedName>
</protein>
<evidence type="ECO:0000256" key="6">
    <source>
        <dbReference type="SAM" id="MobiDB-lite"/>
    </source>
</evidence>
<dbReference type="PANTHER" id="PTHR11361:SF21">
    <property type="entry name" value="MUTS PROTEIN HOMOLOG 4"/>
    <property type="match status" value="1"/>
</dbReference>
<proteinExistence type="inferred from homology"/>
<dbReference type="SMART" id="SM00533">
    <property type="entry name" value="MUTSd"/>
    <property type="match status" value="1"/>
</dbReference>
<dbReference type="InterPro" id="IPR045076">
    <property type="entry name" value="MutS"/>
</dbReference>
<dbReference type="GO" id="GO:0007131">
    <property type="term" value="P:reciprocal meiotic recombination"/>
    <property type="evidence" value="ECO:0007669"/>
    <property type="project" value="TreeGrafter"/>
</dbReference>
<dbReference type="EMBL" id="BMAU01021229">
    <property type="protein sequence ID" value="GFY01528.1"/>
    <property type="molecule type" value="Genomic_DNA"/>
</dbReference>
<keyword evidence="3" id="KW-0067">ATP-binding</keyword>
<evidence type="ECO:0000256" key="2">
    <source>
        <dbReference type="ARBA" id="ARBA00022741"/>
    </source>
</evidence>
<comment type="caution">
    <text evidence="8">The sequence shown here is derived from an EMBL/GenBank/DDBJ whole genome shotgun (WGS) entry which is preliminary data.</text>
</comment>
<dbReference type="Gene3D" id="3.40.50.300">
    <property type="entry name" value="P-loop containing nucleotide triphosphate hydrolases"/>
    <property type="match status" value="2"/>
</dbReference>
<dbReference type="GO" id="GO:0140664">
    <property type="term" value="F:ATP-dependent DNA damage sensor activity"/>
    <property type="evidence" value="ECO:0007669"/>
    <property type="project" value="InterPro"/>
</dbReference>
<evidence type="ECO:0000256" key="3">
    <source>
        <dbReference type="ARBA" id="ARBA00022840"/>
    </source>
</evidence>
<accession>A0A8X6RYJ4</accession>
<dbReference type="GO" id="GO:0006298">
    <property type="term" value="P:mismatch repair"/>
    <property type="evidence" value="ECO:0007669"/>
    <property type="project" value="InterPro"/>
</dbReference>
<feature type="region of interest" description="Disordered" evidence="6">
    <location>
        <begin position="475"/>
        <end position="496"/>
    </location>
</feature>
<keyword evidence="9" id="KW-1185">Reference proteome</keyword>
<feature type="domain" description="DNA mismatch repair proteins mutS family" evidence="7">
    <location>
        <begin position="383"/>
        <end position="399"/>
    </location>
</feature>
<keyword evidence="5" id="KW-0469">Meiosis</keyword>
<sequence length="496" mass="56315">MATARHLELVTNEMGKVEHCLYGILNHTLTPGGDRLLRANILQPPCDLNTINTRLDCISELIDKEELFYDLKSVIGKFVDTEHLLSLCIQIQKEENVRSCEQKIANVICMKHTLELVKPLRNCLEPCSNALFQTYFQILSDERFLKLQEKIGLVIHTDARWQKGVLNMHMQKCFAVKPNINGLLDVARRAYSESVNDVSDIVKQLEKQYNLPLQVGYSSMRGFFIQIPCKLMPAGKILPQIFLKVNKYKNFITCTTEDLIKLNDRIQESLNEIYLMSDIIINEVLNEVREHIGCLYNLTEAVSSIDFLLSLAHVCTLSDHVRPEFSTSLAIKNGRHSVIEKICGTTFMPNNAFLCEEMNFMILTGANMMKEANFVLQHTTEKSLIIMDELGKGTNIEEGCAIAYAICEELLKTKAFVLCSTHFSQLTQLASVYPNVENYHFSVEYILDKTKGCTCNFTHTLTPGPCKEKYYGSDSVPTRNQESVGPLVDGHVYEEE</sequence>
<dbReference type="AlphaFoldDB" id="A0A8X6RYJ4"/>
<keyword evidence="2" id="KW-0547">Nucleotide-binding</keyword>
<comment type="similarity">
    <text evidence="1">Belongs to the DNA mismatch repair MutS family.</text>
</comment>
<keyword evidence="4" id="KW-0238">DNA-binding</keyword>